<dbReference type="InterPro" id="IPR001202">
    <property type="entry name" value="WW_dom"/>
</dbReference>
<gene>
    <name evidence="4" type="ORF">AAND1436_LOCUS48251</name>
</gene>
<sequence>MAVALCSRGRRSALTLRRNRAMCPGTGEMSSIMQKLLGMDGRGEPPSLEEELAEIRRKEQEDLARLEEELDQRAPSEEDRRLQALQERMQMLKQRPPKRRQQRRPRPDLYGAAPAPANTVEVPPPWQVKLEAAEAEAAQALEVAQIASQSAEEAAETARQARSEAEAWAAGQRAAAAADPLTSGAWEAILDAGSNRWYYHNQETGVTTWDVPTMAERPLDPPAPWQLVPDYNSCQWYYHNTSTNETSWEANAS</sequence>
<evidence type="ECO:0000256" key="2">
    <source>
        <dbReference type="SAM" id="MobiDB-lite"/>
    </source>
</evidence>
<name>A0A7S2J9J2_9DINO</name>
<feature type="coiled-coil region" evidence="1">
    <location>
        <begin position="130"/>
        <end position="164"/>
    </location>
</feature>
<dbReference type="EMBL" id="HBGQ01100987">
    <property type="protein sequence ID" value="CAD9541600.1"/>
    <property type="molecule type" value="Transcribed_RNA"/>
</dbReference>
<proteinExistence type="predicted"/>
<dbReference type="AlphaFoldDB" id="A0A7S2J9J2"/>
<evidence type="ECO:0000256" key="1">
    <source>
        <dbReference type="SAM" id="Coils"/>
    </source>
</evidence>
<feature type="region of interest" description="Disordered" evidence="2">
    <location>
        <begin position="89"/>
        <end position="121"/>
    </location>
</feature>
<evidence type="ECO:0000313" key="4">
    <source>
        <dbReference type="EMBL" id="CAD9541600.1"/>
    </source>
</evidence>
<keyword evidence="1" id="KW-0175">Coiled coil</keyword>
<dbReference type="PROSITE" id="PS50020">
    <property type="entry name" value="WW_DOMAIN_2"/>
    <property type="match status" value="2"/>
</dbReference>
<dbReference type="CDD" id="cd00201">
    <property type="entry name" value="WW"/>
    <property type="match status" value="1"/>
</dbReference>
<dbReference type="InterPro" id="IPR036020">
    <property type="entry name" value="WW_dom_sf"/>
</dbReference>
<feature type="compositionally biased region" description="Basic residues" evidence="2">
    <location>
        <begin position="95"/>
        <end position="104"/>
    </location>
</feature>
<dbReference type="PANTHER" id="PTHR47852:SF2">
    <property type="entry name" value="WW DOMAIN-CONTAINING PROTEIN"/>
    <property type="match status" value="1"/>
</dbReference>
<dbReference type="SUPFAM" id="SSF51045">
    <property type="entry name" value="WW domain"/>
    <property type="match status" value="1"/>
</dbReference>
<protein>
    <recommendedName>
        <fullName evidence="3">WW domain-containing protein</fullName>
    </recommendedName>
</protein>
<organism evidence="4">
    <name type="scientific">Alexandrium andersonii</name>
    <dbReference type="NCBI Taxonomy" id="327968"/>
    <lineage>
        <taxon>Eukaryota</taxon>
        <taxon>Sar</taxon>
        <taxon>Alveolata</taxon>
        <taxon>Dinophyceae</taxon>
        <taxon>Gonyaulacales</taxon>
        <taxon>Pyrocystaceae</taxon>
        <taxon>Alexandrium</taxon>
    </lineage>
</organism>
<reference evidence="4" key="1">
    <citation type="submission" date="2021-01" db="EMBL/GenBank/DDBJ databases">
        <authorList>
            <person name="Corre E."/>
            <person name="Pelletier E."/>
            <person name="Niang G."/>
            <person name="Scheremetjew M."/>
            <person name="Finn R."/>
            <person name="Kale V."/>
            <person name="Holt S."/>
            <person name="Cochrane G."/>
            <person name="Meng A."/>
            <person name="Brown T."/>
            <person name="Cohen L."/>
        </authorList>
    </citation>
    <scope>NUCLEOTIDE SEQUENCE</scope>
    <source>
        <strain evidence="4">CCMP2222</strain>
    </source>
</reference>
<dbReference type="PROSITE" id="PS01159">
    <property type="entry name" value="WW_DOMAIN_1"/>
    <property type="match status" value="1"/>
</dbReference>
<feature type="domain" description="WW" evidence="3">
    <location>
        <begin position="180"/>
        <end position="214"/>
    </location>
</feature>
<dbReference type="Gene3D" id="2.20.70.10">
    <property type="match status" value="1"/>
</dbReference>
<evidence type="ECO:0000259" key="3">
    <source>
        <dbReference type="PROSITE" id="PS50020"/>
    </source>
</evidence>
<feature type="domain" description="WW" evidence="3">
    <location>
        <begin position="219"/>
        <end position="249"/>
    </location>
</feature>
<dbReference type="PANTHER" id="PTHR47852">
    <property type="entry name" value="OS06G0298400 PROTEIN"/>
    <property type="match status" value="1"/>
</dbReference>
<dbReference type="Pfam" id="PF00397">
    <property type="entry name" value="WW"/>
    <property type="match status" value="1"/>
</dbReference>
<accession>A0A7S2J9J2</accession>
<dbReference type="SMART" id="SM00456">
    <property type="entry name" value="WW"/>
    <property type="match status" value="2"/>
</dbReference>